<reference evidence="1 2" key="1">
    <citation type="submission" date="2020-08" db="EMBL/GenBank/DDBJ databases">
        <title>Genomic Encyclopedia of Type Strains, Phase IV (KMG-IV): sequencing the most valuable type-strain genomes for metagenomic binning, comparative biology and taxonomic classification.</title>
        <authorList>
            <person name="Goeker M."/>
        </authorList>
    </citation>
    <scope>NUCLEOTIDE SEQUENCE [LARGE SCALE GENOMIC DNA]</scope>
    <source>
        <strain evidence="1 2">DSM 25701</strain>
    </source>
</reference>
<organism evidence="1 2">
    <name type="scientific">Zhongshania antarctica</name>
    <dbReference type="NCBI Taxonomy" id="641702"/>
    <lineage>
        <taxon>Bacteria</taxon>
        <taxon>Pseudomonadati</taxon>
        <taxon>Pseudomonadota</taxon>
        <taxon>Gammaproteobacteria</taxon>
        <taxon>Cellvibrionales</taxon>
        <taxon>Spongiibacteraceae</taxon>
        <taxon>Zhongshania</taxon>
    </lineage>
</organism>
<dbReference type="AlphaFoldDB" id="A0A840R621"/>
<comment type="caution">
    <text evidence="1">The sequence shown here is derived from an EMBL/GenBank/DDBJ whole genome shotgun (WGS) entry which is preliminary data.</text>
</comment>
<dbReference type="EMBL" id="JACHHW010000006">
    <property type="protein sequence ID" value="MBB5188024.1"/>
    <property type="molecule type" value="Genomic_DNA"/>
</dbReference>
<protein>
    <submittedName>
        <fullName evidence="1">Uncharacterized protein</fullName>
    </submittedName>
</protein>
<proteinExistence type="predicted"/>
<sequence length="72" mass="8062">MYIGRPNPPSHTCVGSYRCEQGKCLWLRNAGREMGDAKPVLVPYYGQPPRNTCFVDKWTPASAGVTNVYREA</sequence>
<gene>
    <name evidence="1" type="ORF">HNQ57_002303</name>
</gene>
<evidence type="ECO:0000313" key="2">
    <source>
        <dbReference type="Proteomes" id="UP000536640"/>
    </source>
</evidence>
<dbReference type="Proteomes" id="UP000536640">
    <property type="component" value="Unassembled WGS sequence"/>
</dbReference>
<name>A0A840R621_9GAMM</name>
<evidence type="ECO:0000313" key="1">
    <source>
        <dbReference type="EMBL" id="MBB5188024.1"/>
    </source>
</evidence>
<accession>A0A840R621</accession>
<keyword evidence="2" id="KW-1185">Reference proteome</keyword>